<dbReference type="EMBL" id="AOCG01000003">
    <property type="protein sequence ID" value="EUJ21068.1"/>
    <property type="molecule type" value="Genomic_DNA"/>
</dbReference>
<keyword evidence="3" id="KW-1185">Reference proteome</keyword>
<dbReference type="RefSeq" id="WP_036071309.1">
    <property type="nucleotide sequence ID" value="NZ_AOCG01000003.1"/>
</dbReference>
<reference evidence="2 3" key="1">
    <citation type="journal article" date="2014" name="Int. J. Syst. Evol. Microbiol.">
        <title>Listeria floridensis sp. nov., Listeria aquatica sp. nov., Listeria cornellensis sp. nov., Listeria riparia sp. nov. and Listeria grandensis sp. nov., from agricultural and natural environments.</title>
        <authorList>
            <person name="den Bakker H.C."/>
            <person name="Warchocki S."/>
            <person name="Wright E.M."/>
            <person name="Allred A.F."/>
            <person name="Ahlstrom C."/>
            <person name="Manuel C.S."/>
            <person name="Stasiewicz M.J."/>
            <person name="Burrell A."/>
            <person name="Roof S."/>
            <person name="Strawn L."/>
            <person name="Fortes E.D."/>
            <person name="Nightingale K.K."/>
            <person name="Kephart D."/>
            <person name="Wiedmann M."/>
        </authorList>
    </citation>
    <scope>NUCLEOTIDE SEQUENCE [LARGE SCALE GENOMIC DNA]</scope>
    <source>
        <strain evidence="2 3">FSL S10-1188</strain>
    </source>
</reference>
<name>W7BM77_9LIST</name>
<proteinExistence type="predicted"/>
<evidence type="ECO:0000259" key="1">
    <source>
        <dbReference type="Pfam" id="PF07905"/>
    </source>
</evidence>
<dbReference type="AlphaFoldDB" id="W7BM77"/>
<dbReference type="Pfam" id="PF07905">
    <property type="entry name" value="PucR"/>
    <property type="match status" value="1"/>
</dbReference>
<feature type="domain" description="Purine catabolism PurC-like" evidence="1">
    <location>
        <begin position="7"/>
        <end position="60"/>
    </location>
</feature>
<evidence type="ECO:0000313" key="3">
    <source>
        <dbReference type="Proteomes" id="UP000019246"/>
    </source>
</evidence>
<gene>
    <name evidence="2" type="ORF">MAQA_03811</name>
</gene>
<dbReference type="STRING" id="1265818.MAQA_03811"/>
<evidence type="ECO:0000313" key="2">
    <source>
        <dbReference type="EMBL" id="EUJ21068.1"/>
    </source>
</evidence>
<dbReference type="InterPro" id="IPR012914">
    <property type="entry name" value="PucR_dom"/>
</dbReference>
<accession>W7BM77</accession>
<dbReference type="PATRIC" id="fig|1265818.5.peg.764"/>
<organism evidence="2 3">
    <name type="scientific">Listeria aquatica FSL S10-1188</name>
    <dbReference type="NCBI Taxonomy" id="1265818"/>
    <lineage>
        <taxon>Bacteria</taxon>
        <taxon>Bacillati</taxon>
        <taxon>Bacillota</taxon>
        <taxon>Bacilli</taxon>
        <taxon>Bacillales</taxon>
        <taxon>Listeriaceae</taxon>
        <taxon>Listeria</taxon>
    </lineage>
</organism>
<dbReference type="Proteomes" id="UP000019246">
    <property type="component" value="Unassembled WGS sequence"/>
</dbReference>
<dbReference type="OrthoDB" id="142218at2"/>
<comment type="caution">
    <text evidence="2">The sequence shown here is derived from an EMBL/GenBank/DDBJ whole genome shotgun (WGS) entry which is preliminary data.</text>
</comment>
<protein>
    <submittedName>
        <fullName evidence="2">CdaR family transcriptional regulator</fullName>
    </submittedName>
</protein>
<sequence length="70" mass="8286">MFPKLKELLSLVELSKMKVLAGHQGLLHEVKSVTIMDNPDIIYWMEENELLLTNGFFFKRLHRYSNDSIY</sequence>